<protein>
    <submittedName>
        <fullName evidence="7">Putative basic amino acid antiporter YfcC</fullName>
    </submittedName>
</protein>
<evidence type="ECO:0000256" key="3">
    <source>
        <dbReference type="ARBA" id="ARBA00022692"/>
    </source>
</evidence>
<evidence type="ECO:0000256" key="2">
    <source>
        <dbReference type="ARBA" id="ARBA00022475"/>
    </source>
</evidence>
<keyword evidence="8" id="KW-1185">Reference proteome</keyword>
<feature type="transmembrane region" description="Helical" evidence="6">
    <location>
        <begin position="20"/>
        <end position="40"/>
    </location>
</feature>
<dbReference type="Pfam" id="PF03606">
    <property type="entry name" value="DcuC"/>
    <property type="match status" value="1"/>
</dbReference>
<feature type="transmembrane region" description="Helical" evidence="6">
    <location>
        <begin position="207"/>
        <end position="226"/>
    </location>
</feature>
<feature type="transmembrane region" description="Helical" evidence="6">
    <location>
        <begin position="420"/>
        <end position="437"/>
    </location>
</feature>
<evidence type="ECO:0000313" key="7">
    <source>
        <dbReference type="EMBL" id="KAB3534364.1"/>
    </source>
</evidence>
<feature type="transmembrane region" description="Helical" evidence="6">
    <location>
        <begin position="167"/>
        <end position="187"/>
    </location>
</feature>
<feature type="transmembrane region" description="Helical" evidence="6">
    <location>
        <begin position="86"/>
        <end position="105"/>
    </location>
</feature>
<name>A0A6I0F0S6_9FIRM</name>
<dbReference type="PANTHER" id="PTHR43652">
    <property type="entry name" value="BASIC AMINO ACID ANTIPORTER YFCC-RELATED"/>
    <property type="match status" value="1"/>
</dbReference>
<dbReference type="OrthoDB" id="255482at2"/>
<dbReference type="EMBL" id="WBZC01000029">
    <property type="protein sequence ID" value="KAB3534364.1"/>
    <property type="molecule type" value="Genomic_DNA"/>
</dbReference>
<feature type="transmembrane region" description="Helical" evidence="6">
    <location>
        <begin position="125"/>
        <end position="146"/>
    </location>
</feature>
<dbReference type="AlphaFoldDB" id="A0A6I0F0S6"/>
<keyword evidence="3 6" id="KW-0812">Transmembrane</keyword>
<dbReference type="InterPro" id="IPR051679">
    <property type="entry name" value="DASS-Related_Transporters"/>
</dbReference>
<reference evidence="7 8" key="1">
    <citation type="submission" date="2019-10" db="EMBL/GenBank/DDBJ databases">
        <title>Alkaliphilus serpentinus sp. nov. and Alkaliphilus pronyensis sp. nov., two novel anaerobic alkaliphilic species isolated from the serpentinized-hosted hydrothermal field of the Prony Bay (New Caledonia).</title>
        <authorList>
            <person name="Postec A."/>
        </authorList>
    </citation>
    <scope>NUCLEOTIDE SEQUENCE [LARGE SCALE GENOMIC DNA]</scope>
    <source>
        <strain evidence="7 8">LacV</strain>
    </source>
</reference>
<evidence type="ECO:0000256" key="1">
    <source>
        <dbReference type="ARBA" id="ARBA00004651"/>
    </source>
</evidence>
<organism evidence="7 8">
    <name type="scientific">Alkaliphilus pronyensis</name>
    <dbReference type="NCBI Taxonomy" id="1482732"/>
    <lineage>
        <taxon>Bacteria</taxon>
        <taxon>Bacillati</taxon>
        <taxon>Bacillota</taxon>
        <taxon>Clostridia</taxon>
        <taxon>Peptostreptococcales</taxon>
        <taxon>Natronincolaceae</taxon>
        <taxon>Alkaliphilus</taxon>
    </lineage>
</organism>
<feature type="transmembrane region" description="Helical" evidence="6">
    <location>
        <begin position="449"/>
        <end position="470"/>
    </location>
</feature>
<comment type="subcellular location">
    <subcellularLocation>
        <location evidence="1">Cell membrane</location>
        <topology evidence="1">Multi-pass membrane protein</topology>
    </subcellularLocation>
</comment>
<gene>
    <name evidence="7" type="primary">yfcC</name>
    <name evidence="7" type="ORF">F8154_09080</name>
</gene>
<accession>A0A6I0F0S6</accession>
<dbReference type="GO" id="GO:0005886">
    <property type="term" value="C:plasma membrane"/>
    <property type="evidence" value="ECO:0007669"/>
    <property type="project" value="UniProtKB-SubCell"/>
</dbReference>
<feature type="transmembrane region" description="Helical" evidence="6">
    <location>
        <begin position="265"/>
        <end position="282"/>
    </location>
</feature>
<proteinExistence type="predicted"/>
<comment type="caution">
    <text evidence="7">The sequence shown here is derived from an EMBL/GenBank/DDBJ whole genome shotgun (WGS) entry which is preliminary data.</text>
</comment>
<keyword evidence="4 6" id="KW-1133">Transmembrane helix</keyword>
<evidence type="ECO:0000313" key="8">
    <source>
        <dbReference type="Proteomes" id="UP000432715"/>
    </source>
</evidence>
<dbReference type="Proteomes" id="UP000432715">
    <property type="component" value="Unassembled WGS sequence"/>
</dbReference>
<dbReference type="InterPro" id="IPR018385">
    <property type="entry name" value="C4_dicarb_anaerob_car-like"/>
</dbReference>
<dbReference type="RefSeq" id="WP_151861301.1">
    <property type="nucleotide sequence ID" value="NZ_WBZC01000029.1"/>
</dbReference>
<feature type="transmembrane region" description="Helical" evidence="6">
    <location>
        <begin position="362"/>
        <end position="382"/>
    </location>
</feature>
<sequence length="473" mass="50603">MSLGKEVTKKRFKVPHTYVIIFAIVIIAFLGTYIIPAGTYERVEDPNSGRTVVDPASYHRVEQTPVKFFSFEEPHLFTSVHQGMQAANSIIFFILIVGGAFAMIQGTGAIDAGIGKTALALKDKGILIIPVMMLIFGFGGATIGMAEETIVFVPIGIALARALGYDAIVGIAMITLGAAAGFTGGFANPFTVGVAQSIAEVPIYSAMGFRIVIFLVTLIISAWYVMRYAKKVKNNPELSVIYDLEKESKSTLDLSAIPELTGRHYGVYAVMALGFAVMIYGIREHGWYIQQLTSLFLMMGIFASLVGGVSPSKTAGHFVDGAKGIAFGALVVGIARAILVVMESGQIIDTIIHATATGISSLPSVMAALLMYVVQVILNFFIPSGSGQAATTMPIMAPLADLVGVTRQTAVLAYQFGDGFTNSIIPTSAVLMSYLAIGKVPYEKWFKWILPLMGIWIASGAVFLIIAQLINLQ</sequence>
<feature type="transmembrane region" description="Helical" evidence="6">
    <location>
        <begin position="288"/>
        <end position="309"/>
    </location>
</feature>
<evidence type="ECO:0000256" key="4">
    <source>
        <dbReference type="ARBA" id="ARBA00022989"/>
    </source>
</evidence>
<dbReference type="PANTHER" id="PTHR43652:SF2">
    <property type="entry name" value="BASIC AMINO ACID ANTIPORTER YFCC-RELATED"/>
    <property type="match status" value="1"/>
</dbReference>
<feature type="transmembrane region" description="Helical" evidence="6">
    <location>
        <begin position="321"/>
        <end position="342"/>
    </location>
</feature>
<evidence type="ECO:0000256" key="5">
    <source>
        <dbReference type="ARBA" id="ARBA00023136"/>
    </source>
</evidence>
<keyword evidence="2" id="KW-1003">Cell membrane</keyword>
<evidence type="ECO:0000256" key="6">
    <source>
        <dbReference type="SAM" id="Phobius"/>
    </source>
</evidence>
<keyword evidence="5 6" id="KW-0472">Membrane</keyword>